<dbReference type="OrthoDB" id="3924768at2759"/>
<dbReference type="Proteomes" id="UP001149079">
    <property type="component" value="Unassembled WGS sequence"/>
</dbReference>
<comment type="caution">
    <text evidence="2">The sequence shown here is derived from an EMBL/GenBank/DDBJ whole genome shotgun (WGS) entry which is preliminary data.</text>
</comment>
<evidence type="ECO:0000256" key="1">
    <source>
        <dbReference type="SAM" id="MobiDB-lite"/>
    </source>
</evidence>
<accession>A0A9W9GQ44</accession>
<evidence type="ECO:0000313" key="3">
    <source>
        <dbReference type="Proteomes" id="UP001149079"/>
    </source>
</evidence>
<organism evidence="2 3">
    <name type="scientific">Penicillium bovifimosum</name>
    <dbReference type="NCBI Taxonomy" id="126998"/>
    <lineage>
        <taxon>Eukaryota</taxon>
        <taxon>Fungi</taxon>
        <taxon>Dikarya</taxon>
        <taxon>Ascomycota</taxon>
        <taxon>Pezizomycotina</taxon>
        <taxon>Eurotiomycetes</taxon>
        <taxon>Eurotiomycetidae</taxon>
        <taxon>Eurotiales</taxon>
        <taxon>Aspergillaceae</taxon>
        <taxon>Penicillium</taxon>
    </lineage>
</organism>
<sequence length="359" mass="41276">MSLLDTLSTRHRLSIWHIYHKSDSHMTITPFINAKKEFGSKHKETPEPANETNSYFVHHPTLLFHNAPRTLRRGNRKDGPPICILKCGVLWRNWILQFGDVLKGVLDPRGVVRWECRSNPNNMMNDDRALKGYRVRGWRVWGESGKVYHREVNERRRMEKEKGKGESRAGPEIGHTTDTAESEKQLNPTDIKASPPSYSAALSPRPQPAVAEEAVRLNWTSPFSTHPRRYAFEYANIEFIWEGTRDVYPDNKWAKIFMPFHHLKLIARMPGWGNGRLVAHYTPSFACRKFGQLWVFDNVVSELEQSLNSSTLEEERDVRETRLYDLVMATAVCMILGEWQKRTVLLALLALVAEGGNAG</sequence>
<dbReference type="RefSeq" id="XP_056519349.1">
    <property type="nucleotide sequence ID" value="XM_056669519.1"/>
</dbReference>
<reference evidence="2" key="2">
    <citation type="journal article" date="2023" name="IMA Fungus">
        <title>Comparative genomic study of the Penicillium genus elucidates a diverse pangenome and 15 lateral gene transfer events.</title>
        <authorList>
            <person name="Petersen C."/>
            <person name="Sorensen T."/>
            <person name="Nielsen M.R."/>
            <person name="Sondergaard T.E."/>
            <person name="Sorensen J.L."/>
            <person name="Fitzpatrick D.A."/>
            <person name="Frisvad J.C."/>
            <person name="Nielsen K.L."/>
        </authorList>
    </citation>
    <scope>NUCLEOTIDE SEQUENCE</scope>
    <source>
        <strain evidence="2">IBT 22155</strain>
    </source>
</reference>
<feature type="compositionally biased region" description="Low complexity" evidence="1">
    <location>
        <begin position="193"/>
        <end position="204"/>
    </location>
</feature>
<feature type="compositionally biased region" description="Basic and acidic residues" evidence="1">
    <location>
        <begin position="154"/>
        <end position="169"/>
    </location>
</feature>
<keyword evidence="3" id="KW-1185">Reference proteome</keyword>
<reference evidence="2" key="1">
    <citation type="submission" date="2022-11" db="EMBL/GenBank/DDBJ databases">
        <authorList>
            <person name="Petersen C."/>
        </authorList>
    </citation>
    <scope>NUCLEOTIDE SEQUENCE</scope>
    <source>
        <strain evidence="2">IBT 22155</strain>
    </source>
</reference>
<protein>
    <submittedName>
        <fullName evidence="2">Uncharacterized protein</fullName>
    </submittedName>
</protein>
<feature type="region of interest" description="Disordered" evidence="1">
    <location>
        <begin position="154"/>
        <end position="204"/>
    </location>
</feature>
<name>A0A9W9GQ44_9EURO</name>
<evidence type="ECO:0000313" key="2">
    <source>
        <dbReference type="EMBL" id="KAJ5124950.1"/>
    </source>
</evidence>
<dbReference type="AlphaFoldDB" id="A0A9W9GQ44"/>
<dbReference type="GeneID" id="81408689"/>
<dbReference type="EMBL" id="JAPQKL010000006">
    <property type="protein sequence ID" value="KAJ5124950.1"/>
    <property type="molecule type" value="Genomic_DNA"/>
</dbReference>
<gene>
    <name evidence="2" type="ORF">N7515_008775</name>
</gene>
<proteinExistence type="predicted"/>